<dbReference type="InterPro" id="IPR036220">
    <property type="entry name" value="UDP-Glc/GDP-Man_DH_C_sf"/>
</dbReference>
<dbReference type="SUPFAM" id="SSF51735">
    <property type="entry name" value="NAD(P)-binding Rossmann-fold domains"/>
    <property type="match status" value="1"/>
</dbReference>
<comment type="caution">
    <text evidence="6">The sequence shown here is derived from an EMBL/GenBank/DDBJ whole genome shotgun (WGS) entry which is preliminary data.</text>
</comment>
<dbReference type="InterPro" id="IPR028359">
    <property type="entry name" value="UDP_ManNAc/GlcNAc_DH"/>
</dbReference>
<dbReference type="GO" id="GO:0000271">
    <property type="term" value="P:polysaccharide biosynthetic process"/>
    <property type="evidence" value="ECO:0007669"/>
    <property type="project" value="InterPro"/>
</dbReference>
<dbReference type="InterPro" id="IPR036291">
    <property type="entry name" value="NAD(P)-bd_dom_sf"/>
</dbReference>
<dbReference type="SMART" id="SM00984">
    <property type="entry name" value="UDPG_MGDP_dh_C"/>
    <property type="match status" value="1"/>
</dbReference>
<dbReference type="RefSeq" id="WP_148991988.1">
    <property type="nucleotide sequence ID" value="NZ_VTEW01000008.1"/>
</dbReference>
<dbReference type="GO" id="GO:0051287">
    <property type="term" value="F:NAD binding"/>
    <property type="evidence" value="ECO:0007669"/>
    <property type="project" value="InterPro"/>
</dbReference>
<sequence length="460" mass="51126">MNLYEKIVNKEEKISLIGLGYVGMPIAVAFAKKVDVIGFDVNKEKVQLYKNGIDPTKEVGNEVIKNTTVDFTFDEARLREVKFHIVAVPTPVKDDHTPDLTPIESASRTLGRNLTKGSIVIYESTVYPGVTEDICVPILEKESGLKCGVDFKVGYSPERINPGDKVHRLETIIKVVAGQDEETLETAAKVYELVVEAGVHKAASIKVAEAAKVIENSQRDINIAFMNELSIIFDKMGIDTKAVLEAAGTKWNFLNFSPGLVGGHCIGVDPYYLTYKAEQMGYHSQIILSGRKINDDMGKYVAESTVKKMIKANKQINGAKVAVFGVTFKENCPDVRNTKVVDVIKELEEYGVDVKVVDPEADKEDLWNEYRINLCELEDIKEMDAVIFAVPHDEFKSIKLEEVKAMFGSTGYVNSEVMNEVAANSEEDLNIDSEDCVLVDLKGIFNREKAEDNGFAYWGL</sequence>
<dbReference type="PANTHER" id="PTHR43491">
    <property type="entry name" value="UDP-N-ACETYL-D-MANNOSAMINE DEHYDROGENASE"/>
    <property type="match status" value="1"/>
</dbReference>
<dbReference type="InterPro" id="IPR017476">
    <property type="entry name" value="UDP-Glc/GDP-Man"/>
</dbReference>
<keyword evidence="2" id="KW-0560">Oxidoreductase</keyword>
<dbReference type="NCBIfam" id="TIGR03026">
    <property type="entry name" value="NDP-sugDHase"/>
    <property type="match status" value="1"/>
</dbReference>
<dbReference type="PANTHER" id="PTHR43491:SF2">
    <property type="entry name" value="UDP-N-ACETYL-D-MANNOSAMINE DEHYDROGENASE"/>
    <property type="match status" value="1"/>
</dbReference>
<dbReference type="AlphaFoldDB" id="A0A5D4TUP6"/>
<dbReference type="Pfam" id="PF03720">
    <property type="entry name" value="UDPG_MGDP_dh_C"/>
    <property type="match status" value="1"/>
</dbReference>
<dbReference type="EMBL" id="VTEW01000008">
    <property type="protein sequence ID" value="TYS78551.1"/>
    <property type="molecule type" value="Genomic_DNA"/>
</dbReference>
<dbReference type="SUPFAM" id="SSF48179">
    <property type="entry name" value="6-phosphogluconate dehydrogenase C-terminal domain-like"/>
    <property type="match status" value="1"/>
</dbReference>
<feature type="domain" description="UDP-glucose/GDP-mannose dehydrogenase C-terminal" evidence="5">
    <location>
        <begin position="322"/>
        <end position="415"/>
    </location>
</feature>
<dbReference type="Pfam" id="PF00984">
    <property type="entry name" value="UDPG_MGDP_dh"/>
    <property type="match status" value="1"/>
</dbReference>
<dbReference type="GO" id="GO:0016616">
    <property type="term" value="F:oxidoreductase activity, acting on the CH-OH group of donors, NAD or NADP as acceptor"/>
    <property type="evidence" value="ECO:0007669"/>
    <property type="project" value="InterPro"/>
</dbReference>
<dbReference type="PIRSF" id="PIRSF500136">
    <property type="entry name" value="UDP_ManNAc_DH"/>
    <property type="match status" value="1"/>
</dbReference>
<comment type="similarity">
    <text evidence="1 4">Belongs to the UDP-glucose/GDP-mannose dehydrogenase family.</text>
</comment>
<dbReference type="InterPro" id="IPR014027">
    <property type="entry name" value="UDP-Glc/GDP-Man_DH_C"/>
</dbReference>
<evidence type="ECO:0000256" key="2">
    <source>
        <dbReference type="ARBA" id="ARBA00023002"/>
    </source>
</evidence>
<gene>
    <name evidence="6" type="ORF">FZC80_12475</name>
</gene>
<dbReference type="PIRSF" id="PIRSF000124">
    <property type="entry name" value="UDPglc_GDPman_dh"/>
    <property type="match status" value="1"/>
</dbReference>
<dbReference type="OrthoDB" id="9803238at2"/>
<dbReference type="Gene3D" id="3.40.50.720">
    <property type="entry name" value="NAD(P)-binding Rossmann-like Domain"/>
    <property type="match status" value="2"/>
</dbReference>
<evidence type="ECO:0000256" key="3">
    <source>
        <dbReference type="ARBA" id="ARBA00023027"/>
    </source>
</evidence>
<dbReference type="Pfam" id="PF03721">
    <property type="entry name" value="UDPG_MGDP_dh_N"/>
    <property type="match status" value="1"/>
</dbReference>
<dbReference type="GO" id="GO:0016628">
    <property type="term" value="F:oxidoreductase activity, acting on the CH-CH group of donors, NAD or NADP as acceptor"/>
    <property type="evidence" value="ECO:0007669"/>
    <property type="project" value="InterPro"/>
</dbReference>
<evidence type="ECO:0000259" key="5">
    <source>
        <dbReference type="SMART" id="SM00984"/>
    </source>
</evidence>
<accession>A0A5D4TUP6</accession>
<organism evidence="6 7">
    <name type="scientific">Rossellomorea aquimaris</name>
    <dbReference type="NCBI Taxonomy" id="189382"/>
    <lineage>
        <taxon>Bacteria</taxon>
        <taxon>Bacillati</taxon>
        <taxon>Bacillota</taxon>
        <taxon>Bacilli</taxon>
        <taxon>Bacillales</taxon>
        <taxon>Bacillaceae</taxon>
        <taxon>Rossellomorea</taxon>
    </lineage>
</organism>
<dbReference type="InterPro" id="IPR008927">
    <property type="entry name" value="6-PGluconate_DH-like_C_sf"/>
</dbReference>
<evidence type="ECO:0000256" key="4">
    <source>
        <dbReference type="PIRNR" id="PIRNR000124"/>
    </source>
</evidence>
<evidence type="ECO:0000256" key="1">
    <source>
        <dbReference type="ARBA" id="ARBA00006601"/>
    </source>
</evidence>
<keyword evidence="3" id="KW-0520">NAD</keyword>
<protein>
    <submittedName>
        <fullName evidence="6">Nucleotide sugar dehydrogenase</fullName>
    </submittedName>
</protein>
<dbReference type="SUPFAM" id="SSF52413">
    <property type="entry name" value="UDP-glucose/GDP-mannose dehydrogenase C-terminal domain"/>
    <property type="match status" value="1"/>
</dbReference>
<evidence type="ECO:0000313" key="7">
    <source>
        <dbReference type="Proteomes" id="UP000325054"/>
    </source>
</evidence>
<dbReference type="InterPro" id="IPR014026">
    <property type="entry name" value="UDP-Glc/GDP-Man_DH_dimer"/>
</dbReference>
<dbReference type="InterPro" id="IPR001732">
    <property type="entry name" value="UDP-Glc/GDP-Man_DH_N"/>
</dbReference>
<proteinExistence type="inferred from homology"/>
<reference evidence="6 7" key="1">
    <citation type="submission" date="2019-08" db="EMBL/GenBank/DDBJ databases">
        <title>Bacillus genomes from the desert of Cuatro Cienegas, Coahuila.</title>
        <authorList>
            <person name="Olmedo-Alvarez G."/>
        </authorList>
    </citation>
    <scope>NUCLEOTIDE SEQUENCE [LARGE SCALE GENOMIC DNA]</scope>
    <source>
        <strain evidence="6 7">CH451a_14T</strain>
    </source>
</reference>
<name>A0A5D4TUP6_9BACI</name>
<dbReference type="Proteomes" id="UP000325054">
    <property type="component" value="Unassembled WGS sequence"/>
</dbReference>
<evidence type="ECO:0000313" key="6">
    <source>
        <dbReference type="EMBL" id="TYS78551.1"/>
    </source>
</evidence>